<reference evidence="3 4" key="1">
    <citation type="submission" date="2013-05" db="EMBL/GenBank/DDBJ databases">
        <title>Genome assembly of Chondromyces apiculatus DSM 436.</title>
        <authorList>
            <person name="Sharma G."/>
            <person name="Khatri I."/>
            <person name="Kaur C."/>
            <person name="Mayilraj S."/>
            <person name="Subramanian S."/>
        </authorList>
    </citation>
    <scope>NUCLEOTIDE SEQUENCE [LARGE SCALE GENOMIC DNA]</scope>
    <source>
        <strain evidence="3 4">DSM 436</strain>
    </source>
</reference>
<dbReference type="EMBL" id="ASRX01000066">
    <property type="protein sequence ID" value="EYF02080.1"/>
    <property type="molecule type" value="Genomic_DNA"/>
</dbReference>
<feature type="chain" id="PRO_5001496181" evidence="2">
    <location>
        <begin position="22"/>
        <end position="538"/>
    </location>
</feature>
<evidence type="ECO:0000313" key="3">
    <source>
        <dbReference type="EMBL" id="EYF02080.1"/>
    </source>
</evidence>
<proteinExistence type="predicted"/>
<organism evidence="3 4">
    <name type="scientific">Chondromyces apiculatus DSM 436</name>
    <dbReference type="NCBI Taxonomy" id="1192034"/>
    <lineage>
        <taxon>Bacteria</taxon>
        <taxon>Pseudomonadati</taxon>
        <taxon>Myxococcota</taxon>
        <taxon>Polyangia</taxon>
        <taxon>Polyangiales</taxon>
        <taxon>Polyangiaceae</taxon>
        <taxon>Chondromyces</taxon>
    </lineage>
</organism>
<name>A0A017SZT0_9BACT</name>
<accession>A0A017SZT0</accession>
<protein>
    <submittedName>
        <fullName evidence="3">PE-PGRS family protein</fullName>
    </submittedName>
</protein>
<feature type="compositionally biased region" description="Gly residues" evidence="1">
    <location>
        <begin position="456"/>
        <end position="478"/>
    </location>
</feature>
<comment type="caution">
    <text evidence="3">The sequence shown here is derived from an EMBL/GenBank/DDBJ whole genome shotgun (WGS) entry which is preliminary data.</text>
</comment>
<feature type="compositionally biased region" description="Gly residues" evidence="1">
    <location>
        <begin position="502"/>
        <end position="520"/>
    </location>
</feature>
<feature type="region of interest" description="Disordered" evidence="1">
    <location>
        <begin position="206"/>
        <end position="301"/>
    </location>
</feature>
<feature type="compositionally biased region" description="Gly residues" evidence="1">
    <location>
        <begin position="37"/>
        <end position="48"/>
    </location>
</feature>
<dbReference type="AlphaFoldDB" id="A0A017SZT0"/>
<gene>
    <name evidence="3" type="ORF">CAP_7420</name>
</gene>
<evidence type="ECO:0000313" key="4">
    <source>
        <dbReference type="Proteomes" id="UP000019678"/>
    </source>
</evidence>
<evidence type="ECO:0000256" key="2">
    <source>
        <dbReference type="SAM" id="SignalP"/>
    </source>
</evidence>
<dbReference type="Proteomes" id="UP000019678">
    <property type="component" value="Unassembled WGS sequence"/>
</dbReference>
<feature type="region of interest" description="Disordered" evidence="1">
    <location>
        <begin position="454"/>
        <end position="521"/>
    </location>
</feature>
<sequence>MMRRTRWANRTVAFLMVAAGAQVMGCWPLDFSEDDQGTGGGGTGGAGGAEPPACPGDPVADPSLVRDGCGIFVSASAAPGGDGTKARPLQSFGEAVAVAATASNVPRIYACAESYAETAAVTFDRGVEIFGGFTDCGATGAWRWDDSQRATLNGAADQVALTLDGGSNVLRNLNVTAASAVAAGGSSIAVVVRGGSLELSAGDLTAQDAKDGEAGSSLPSDPGLDGDGGEPGLGVCMSAADNPGPAGKTKTCSGGETTVGGDGGDGGVLLGGVPQAAGDGTAGMPAPSAGEDGGEAGVGEVMSGSPACTAGNPGSEGGVGTSGGGAQGAGLVSVAGYQGAAGSPGVAGRRGQGGGGGGGARGAQNITCNGTAATRVGATGGAGGTGGCGGAGGAGGQAGGSSIALVVLDATVTLTDVVLVAARAGNGGDGGDGQDGGAGGLGGARGAGTGNAKPGCLGGDGGPGGAGGPGGGGQGGHSLGIALQGGSAPVGGSFTIEPTNAGTGGLGGTNNTAEGGGQGASGAAANCWDLAANAACSG</sequence>
<evidence type="ECO:0000256" key="1">
    <source>
        <dbReference type="SAM" id="MobiDB-lite"/>
    </source>
</evidence>
<feature type="region of interest" description="Disordered" evidence="1">
    <location>
        <begin position="34"/>
        <end position="60"/>
    </location>
</feature>
<dbReference type="InterPro" id="IPR011050">
    <property type="entry name" value="Pectin_lyase_fold/virulence"/>
</dbReference>
<feature type="compositionally biased region" description="Gly residues" evidence="1">
    <location>
        <begin position="257"/>
        <end position="270"/>
    </location>
</feature>
<dbReference type="SUPFAM" id="SSF51126">
    <property type="entry name" value="Pectin lyase-like"/>
    <property type="match status" value="1"/>
</dbReference>
<keyword evidence="4" id="KW-1185">Reference proteome</keyword>
<feature type="signal peptide" evidence="2">
    <location>
        <begin position="1"/>
        <end position="21"/>
    </location>
</feature>
<keyword evidence="2" id="KW-0732">Signal</keyword>
<dbReference type="STRING" id="1192034.CAP_7420"/>